<comment type="caution">
    <text evidence="1">The sequence shown here is derived from an EMBL/GenBank/DDBJ whole genome shotgun (WGS) entry which is preliminary data.</text>
</comment>
<dbReference type="AlphaFoldDB" id="A0A9P7N754"/>
<protein>
    <submittedName>
        <fullName evidence="1">Uncharacterized protein</fullName>
    </submittedName>
</protein>
<accession>A0A9P7N754</accession>
<organism evidence="1 2">
    <name type="scientific">Claviceps pusilla</name>
    <dbReference type="NCBI Taxonomy" id="123648"/>
    <lineage>
        <taxon>Eukaryota</taxon>
        <taxon>Fungi</taxon>
        <taxon>Dikarya</taxon>
        <taxon>Ascomycota</taxon>
        <taxon>Pezizomycotina</taxon>
        <taxon>Sordariomycetes</taxon>
        <taxon>Hypocreomycetidae</taxon>
        <taxon>Hypocreales</taxon>
        <taxon>Clavicipitaceae</taxon>
        <taxon>Claviceps</taxon>
    </lineage>
</organism>
<evidence type="ECO:0000313" key="1">
    <source>
        <dbReference type="EMBL" id="KAG5999786.1"/>
    </source>
</evidence>
<proteinExistence type="predicted"/>
<gene>
    <name evidence="1" type="ORF">E4U43_001860</name>
</gene>
<evidence type="ECO:0000313" key="2">
    <source>
        <dbReference type="Proteomes" id="UP000748025"/>
    </source>
</evidence>
<keyword evidence="2" id="KW-1185">Reference proteome</keyword>
<name>A0A9P7N754_9HYPO</name>
<dbReference type="EMBL" id="SRPW01001625">
    <property type="protein sequence ID" value="KAG5999786.1"/>
    <property type="molecule type" value="Genomic_DNA"/>
</dbReference>
<reference evidence="1" key="1">
    <citation type="journal article" date="2020" name="bioRxiv">
        <title>Whole genome comparisons of ergot fungi reveals the divergence and evolution of species within the genus Claviceps are the result of varying mechanisms driving genome evolution and host range expansion.</title>
        <authorList>
            <person name="Wyka S.A."/>
            <person name="Mondo S.J."/>
            <person name="Liu M."/>
            <person name="Dettman J."/>
            <person name="Nalam V."/>
            <person name="Broders K.D."/>
        </authorList>
    </citation>
    <scope>NUCLEOTIDE SEQUENCE</scope>
    <source>
        <strain evidence="1">CCC 602</strain>
    </source>
</reference>
<dbReference type="Proteomes" id="UP000748025">
    <property type="component" value="Unassembled WGS sequence"/>
</dbReference>
<dbReference type="OrthoDB" id="5212373at2759"/>
<sequence>MAEAGAAGYEILTSSRQSDRIFRVDVDSGLGRKPCALPAHLSQVLYIPEHSMLDFTLYDAQVQYHKAITTSPLGKEEIVGRPLMGSRLFKTRLNTMDTATVVHHGAPRYMVNLDVDSIKDGGEISATVQASPSTAEFNHGKSFRIDIIFPMMTDIFSLAVADTEGKTQRVAISTTYPLQPLRTSTGVIRFPYFAFSVDHGTESLHYEWQIHPFDHGTLRYTLFRTPSRAPAEGAASSQQRLPLQQHEDADIVAVYHHIGRDGSLFQPTSEGVLLLPAREEETSPLMEFVTVATLVGMLWRIRGMDIWQDPSENGGHKKRSLVEKVFGVRRHS</sequence>